<dbReference type="RefSeq" id="WP_152572506.1">
    <property type="nucleotide sequence ID" value="NZ_VIKU02000001.1"/>
</dbReference>
<dbReference type="EMBL" id="VIKU02000001">
    <property type="protein sequence ID" value="NHF57989.1"/>
    <property type="molecule type" value="Genomic_DNA"/>
</dbReference>
<organism evidence="1 2">
    <name type="scientific">Pelagihabitans pacificus</name>
    <dbReference type="NCBI Taxonomy" id="2696054"/>
    <lineage>
        <taxon>Bacteria</taxon>
        <taxon>Pseudomonadati</taxon>
        <taxon>Bacteroidota</taxon>
        <taxon>Flavobacteriia</taxon>
        <taxon>Flavobacteriales</taxon>
        <taxon>Flavobacteriaceae</taxon>
        <taxon>Pelagihabitans</taxon>
    </lineage>
</organism>
<protein>
    <submittedName>
        <fullName evidence="1">SRPBCC family protein</fullName>
    </submittedName>
</protein>
<dbReference type="Proteomes" id="UP000707206">
    <property type="component" value="Unassembled WGS sequence"/>
</dbReference>
<proteinExistence type="predicted"/>
<accession>A0A967APJ4</accession>
<gene>
    <name evidence="1" type="ORF">FK220_001465</name>
</gene>
<dbReference type="InterPro" id="IPR023393">
    <property type="entry name" value="START-like_dom_sf"/>
</dbReference>
<dbReference type="AlphaFoldDB" id="A0A967APJ4"/>
<dbReference type="CDD" id="cd07821">
    <property type="entry name" value="PYR_PYL_RCAR_like"/>
    <property type="match status" value="1"/>
</dbReference>
<evidence type="ECO:0000313" key="1">
    <source>
        <dbReference type="EMBL" id="NHF57989.1"/>
    </source>
</evidence>
<dbReference type="SUPFAM" id="SSF55961">
    <property type="entry name" value="Bet v1-like"/>
    <property type="match status" value="1"/>
</dbReference>
<dbReference type="Gene3D" id="3.30.530.20">
    <property type="match status" value="1"/>
</dbReference>
<dbReference type="InterPro" id="IPR019587">
    <property type="entry name" value="Polyketide_cyclase/dehydratase"/>
</dbReference>
<reference evidence="1" key="1">
    <citation type="submission" date="2019-07" db="EMBL/GenBank/DDBJ databases">
        <authorList>
            <person name="De-Chao Zhang Q."/>
        </authorList>
    </citation>
    <scope>NUCLEOTIDE SEQUENCE</scope>
    <source>
        <strain evidence="1">TP-CH-4</strain>
    </source>
</reference>
<name>A0A967APJ4_9FLAO</name>
<reference evidence="1" key="2">
    <citation type="submission" date="2020-03" db="EMBL/GenBank/DDBJ databases">
        <title>Flavobacteriaceae bacterium strain TP-CH-4, a member of the family Flavobacteriaceae isolated from a deep-sea seamount.</title>
        <authorList>
            <person name="Zhang D.-C."/>
        </authorList>
    </citation>
    <scope>NUCLEOTIDE SEQUENCE</scope>
    <source>
        <strain evidence="1">TP-CH-4</strain>
    </source>
</reference>
<evidence type="ECO:0000313" key="2">
    <source>
        <dbReference type="Proteomes" id="UP000707206"/>
    </source>
</evidence>
<sequence length="158" mass="18350">MKSIAQHAKGFTLQPETFRVSHVFDRTPEQLWPEIVNHRGMVDWMPGISSVEVIQNEEGTEGLGCKRVCQFGAETLHERIILWEENEAYGYKIADNTLISDHVAYVTLQAQGNERTKVTWIQYMKPKGNFLKQWLMKKVMFPKTLKKGLRNLEKRMVA</sequence>
<comment type="caution">
    <text evidence="1">The sequence shown here is derived from an EMBL/GenBank/DDBJ whole genome shotgun (WGS) entry which is preliminary data.</text>
</comment>
<keyword evidence="2" id="KW-1185">Reference proteome</keyword>
<dbReference type="Pfam" id="PF10604">
    <property type="entry name" value="Polyketide_cyc2"/>
    <property type="match status" value="1"/>
</dbReference>